<dbReference type="EMBL" id="BPLQ01011204">
    <property type="protein sequence ID" value="GIY56570.1"/>
    <property type="molecule type" value="Genomic_DNA"/>
</dbReference>
<dbReference type="AlphaFoldDB" id="A0AAV4UFU1"/>
<evidence type="ECO:0008006" key="5">
    <source>
        <dbReference type="Google" id="ProtNLM"/>
    </source>
</evidence>
<evidence type="ECO:0000256" key="2">
    <source>
        <dbReference type="SAM" id="Phobius"/>
    </source>
</evidence>
<keyword evidence="2" id="KW-0472">Membrane</keyword>
<comment type="caution">
    <text evidence="3">The sequence shown here is derived from an EMBL/GenBank/DDBJ whole genome shotgun (WGS) entry which is preliminary data.</text>
</comment>
<name>A0AAV4UFU1_9ARAC</name>
<proteinExistence type="predicted"/>
<evidence type="ECO:0000313" key="3">
    <source>
        <dbReference type="EMBL" id="GIY56570.1"/>
    </source>
</evidence>
<organism evidence="3 4">
    <name type="scientific">Caerostris darwini</name>
    <dbReference type="NCBI Taxonomy" id="1538125"/>
    <lineage>
        <taxon>Eukaryota</taxon>
        <taxon>Metazoa</taxon>
        <taxon>Ecdysozoa</taxon>
        <taxon>Arthropoda</taxon>
        <taxon>Chelicerata</taxon>
        <taxon>Arachnida</taxon>
        <taxon>Araneae</taxon>
        <taxon>Araneomorphae</taxon>
        <taxon>Entelegynae</taxon>
        <taxon>Araneoidea</taxon>
        <taxon>Araneidae</taxon>
        <taxon>Caerostris</taxon>
    </lineage>
</organism>
<gene>
    <name evidence="3" type="primary">AVEN_74549_1</name>
    <name evidence="3" type="ORF">CDAR_220541</name>
</gene>
<sequence length="543" mass="58911">MTSSDKQLYANCVILICFSTGLSTLEVTMTPFYFWFEDIVHDNWILESYEETHMISCLQKCRADTNCTGLALGPMNNETDEYTRTCHTLWDINEQDCKELDPEESCNRTGFQVFHLTKPLTSTTEIPSTTQATSTILTTENIPISSTTTKNITTTTEDATTAETPTTTVKLSSTTEISTTETPMVPTTTTAMEDTTTTTKSTTTTTEITTTTKPTTTATKEPTTTTTTEPTTTTTEPTTTTTEPTTTTTEPTTTTTKSTTTTTKPTTTTTTEPTTTTMEPTTTTMEPTTTTTESTTTTTTTEPTTTTTESTTTTTKPTTTTTTEPTTTTTESTSTTTTEPTTTTTKEPTTTTTTREPTTTTTMGTTTTTESAECTEGFGSQLMSKCGAEKYEGPCKGQSKNIMCQGATRLQQHVRGLTSKAPLFADVTMDVECKNEYQNNIFKSEGEMIAYKPFSGIMACDEDQAIEAIEMCFESDLKYVAIECSPLAFNYKLEGTVEHAGNTKEDLGNAACPDEKAMITLKLNKDSDGKINVAIGCDKVVKT</sequence>
<evidence type="ECO:0000313" key="4">
    <source>
        <dbReference type="Proteomes" id="UP001054837"/>
    </source>
</evidence>
<keyword evidence="2" id="KW-1133">Transmembrane helix</keyword>
<keyword evidence="4" id="KW-1185">Reference proteome</keyword>
<feature type="transmembrane region" description="Helical" evidence="2">
    <location>
        <begin position="12"/>
        <end position="36"/>
    </location>
</feature>
<protein>
    <recommendedName>
        <fullName evidence="5">Apple domain-containing protein</fullName>
    </recommendedName>
</protein>
<evidence type="ECO:0000256" key="1">
    <source>
        <dbReference type="SAM" id="MobiDB-lite"/>
    </source>
</evidence>
<dbReference type="Proteomes" id="UP001054837">
    <property type="component" value="Unassembled WGS sequence"/>
</dbReference>
<feature type="region of interest" description="Disordered" evidence="1">
    <location>
        <begin position="157"/>
        <end position="371"/>
    </location>
</feature>
<keyword evidence="2" id="KW-0812">Transmembrane</keyword>
<accession>A0AAV4UFU1</accession>
<reference evidence="3 4" key="1">
    <citation type="submission" date="2021-06" db="EMBL/GenBank/DDBJ databases">
        <title>Caerostris darwini draft genome.</title>
        <authorList>
            <person name="Kono N."/>
            <person name="Arakawa K."/>
        </authorList>
    </citation>
    <scope>NUCLEOTIDE SEQUENCE [LARGE SCALE GENOMIC DNA]</scope>
</reference>